<gene>
    <name evidence="2" type="ORF">FNH06_01065</name>
</gene>
<dbReference type="OrthoDB" id="3213054at2"/>
<evidence type="ECO:0000259" key="1">
    <source>
        <dbReference type="SMART" id="SM00903"/>
    </source>
</evidence>
<protein>
    <submittedName>
        <fullName evidence="2">Flavin reductase family protein</fullName>
    </submittedName>
</protein>
<sequence length="195" mass="20637">MSELDLKAADYTLSGLRPFPVAVTAVHEGRANGLMSLSAGSGGIIPEAPRVTISLTKYNLTHHMVLGSGVFVMHLLAATPEPALEASMKILMGLGGSSGRDGDKLAAFGTKPGVTGAPILLDALSYVEGRVVGTLDAEENTIFLADVVGAGVLREGERLRIGPAWGRLPKEWIEQYEANHVPQLENARRNRGLVD</sequence>
<evidence type="ECO:0000313" key="3">
    <source>
        <dbReference type="Proteomes" id="UP000318578"/>
    </source>
</evidence>
<dbReference type="Gene3D" id="2.30.110.10">
    <property type="entry name" value="Electron Transport, Fmn-binding Protein, Chain A"/>
    <property type="match status" value="1"/>
</dbReference>
<comment type="caution">
    <text evidence="2">The sequence shown here is derived from an EMBL/GenBank/DDBJ whole genome shotgun (WGS) entry which is preliminary data.</text>
</comment>
<dbReference type="GO" id="GO:0010181">
    <property type="term" value="F:FMN binding"/>
    <property type="evidence" value="ECO:0007669"/>
    <property type="project" value="InterPro"/>
</dbReference>
<dbReference type="Pfam" id="PF01613">
    <property type="entry name" value="Flavin_Reduct"/>
    <property type="match status" value="1"/>
</dbReference>
<feature type="domain" description="Flavin reductase like" evidence="1">
    <location>
        <begin position="16"/>
        <end position="161"/>
    </location>
</feature>
<name>A0A558AP66_9PSEU</name>
<organism evidence="2 3">
    <name type="scientific">Amycolatopsis acidiphila</name>
    <dbReference type="NCBI Taxonomy" id="715473"/>
    <lineage>
        <taxon>Bacteria</taxon>
        <taxon>Bacillati</taxon>
        <taxon>Actinomycetota</taxon>
        <taxon>Actinomycetes</taxon>
        <taxon>Pseudonocardiales</taxon>
        <taxon>Pseudonocardiaceae</taxon>
        <taxon>Amycolatopsis</taxon>
    </lineage>
</organism>
<evidence type="ECO:0000313" key="2">
    <source>
        <dbReference type="EMBL" id="TVT26046.1"/>
    </source>
</evidence>
<dbReference type="SUPFAM" id="SSF50475">
    <property type="entry name" value="FMN-binding split barrel"/>
    <property type="match status" value="1"/>
</dbReference>
<dbReference type="GO" id="GO:0016646">
    <property type="term" value="F:oxidoreductase activity, acting on the CH-NH group of donors, NAD or NADP as acceptor"/>
    <property type="evidence" value="ECO:0007669"/>
    <property type="project" value="UniProtKB-ARBA"/>
</dbReference>
<dbReference type="EMBL" id="VJZA01000001">
    <property type="protein sequence ID" value="TVT26046.1"/>
    <property type="molecule type" value="Genomic_DNA"/>
</dbReference>
<dbReference type="Proteomes" id="UP000318578">
    <property type="component" value="Unassembled WGS sequence"/>
</dbReference>
<keyword evidence="3" id="KW-1185">Reference proteome</keyword>
<dbReference type="InterPro" id="IPR012349">
    <property type="entry name" value="Split_barrel_FMN-bd"/>
</dbReference>
<dbReference type="RefSeq" id="WP_144632150.1">
    <property type="nucleotide sequence ID" value="NZ_BNAX01000008.1"/>
</dbReference>
<proteinExistence type="predicted"/>
<dbReference type="AlphaFoldDB" id="A0A558AP66"/>
<accession>A0A558AP66</accession>
<dbReference type="SMART" id="SM00903">
    <property type="entry name" value="Flavin_Reduct"/>
    <property type="match status" value="1"/>
</dbReference>
<reference evidence="2 3" key="1">
    <citation type="submission" date="2019-07" db="EMBL/GenBank/DDBJ databases">
        <title>New species of Amycolatopsis and Streptomyces.</title>
        <authorList>
            <person name="Duangmal K."/>
            <person name="Teo W.F.A."/>
            <person name="Lipun K."/>
        </authorList>
    </citation>
    <scope>NUCLEOTIDE SEQUENCE [LARGE SCALE GENOMIC DNA]</scope>
    <source>
        <strain evidence="2 3">JCM 30562</strain>
    </source>
</reference>
<dbReference type="InterPro" id="IPR002563">
    <property type="entry name" value="Flavin_Rdtase-like_dom"/>
</dbReference>